<dbReference type="InterPro" id="IPR001789">
    <property type="entry name" value="Sig_transdc_resp-reg_receiver"/>
</dbReference>
<dbReference type="GO" id="GO:0005829">
    <property type="term" value="C:cytosol"/>
    <property type="evidence" value="ECO:0007669"/>
    <property type="project" value="TreeGrafter"/>
</dbReference>
<dbReference type="GO" id="GO:0000156">
    <property type="term" value="F:phosphorelay response regulator activity"/>
    <property type="evidence" value="ECO:0007669"/>
    <property type="project" value="TreeGrafter"/>
</dbReference>
<dbReference type="SMART" id="SM00421">
    <property type="entry name" value="HTH_LUXR"/>
    <property type="match status" value="1"/>
</dbReference>
<dbReference type="InterPro" id="IPR036388">
    <property type="entry name" value="WH-like_DNA-bd_sf"/>
</dbReference>
<feature type="modified residue" description="4-aspartylphosphate" evidence="6">
    <location>
        <position position="59"/>
    </location>
</feature>
<feature type="domain" description="Response regulatory" evidence="8">
    <location>
        <begin position="10"/>
        <end position="127"/>
    </location>
</feature>
<keyword evidence="4" id="KW-0238">DNA-binding</keyword>
<evidence type="ECO:0000256" key="5">
    <source>
        <dbReference type="ARBA" id="ARBA00023163"/>
    </source>
</evidence>
<reference evidence="10" key="1">
    <citation type="submission" date="2017-02" db="EMBL/GenBank/DDBJ databases">
        <authorList>
            <person name="Varghese N."/>
            <person name="Submissions S."/>
        </authorList>
    </citation>
    <scope>NUCLEOTIDE SEQUENCE [LARGE SCALE GENOMIC DNA]</scope>
    <source>
        <strain evidence="10">R11H</strain>
    </source>
</reference>
<protein>
    <submittedName>
        <fullName evidence="9">Regulatory protein, luxR family</fullName>
    </submittedName>
</protein>
<dbReference type="InterPro" id="IPR016032">
    <property type="entry name" value="Sig_transdc_resp-reg_C-effctor"/>
</dbReference>
<dbReference type="GO" id="GO:0006355">
    <property type="term" value="P:regulation of DNA-templated transcription"/>
    <property type="evidence" value="ECO:0007669"/>
    <property type="project" value="InterPro"/>
</dbReference>
<dbReference type="InterPro" id="IPR039420">
    <property type="entry name" value="WalR-like"/>
</dbReference>
<evidence type="ECO:0000313" key="10">
    <source>
        <dbReference type="Proteomes" id="UP000190044"/>
    </source>
</evidence>
<evidence type="ECO:0000256" key="1">
    <source>
        <dbReference type="ARBA" id="ARBA00022553"/>
    </source>
</evidence>
<evidence type="ECO:0000256" key="4">
    <source>
        <dbReference type="ARBA" id="ARBA00023125"/>
    </source>
</evidence>
<keyword evidence="3" id="KW-0805">Transcription regulation</keyword>
<evidence type="ECO:0000313" key="9">
    <source>
        <dbReference type="EMBL" id="SKB93534.1"/>
    </source>
</evidence>
<dbReference type="SMART" id="SM00448">
    <property type="entry name" value="REC"/>
    <property type="match status" value="1"/>
</dbReference>
<dbReference type="PANTHER" id="PTHR48111">
    <property type="entry name" value="REGULATOR OF RPOS"/>
    <property type="match status" value="1"/>
</dbReference>
<dbReference type="Pfam" id="PF00072">
    <property type="entry name" value="Response_reg"/>
    <property type="match status" value="1"/>
</dbReference>
<feature type="domain" description="HTH luxR-type" evidence="7">
    <location>
        <begin position="280"/>
        <end position="345"/>
    </location>
</feature>
<dbReference type="SUPFAM" id="SSF46894">
    <property type="entry name" value="C-terminal effector domain of the bipartite response regulators"/>
    <property type="match status" value="1"/>
</dbReference>
<dbReference type="PANTHER" id="PTHR48111:SF1">
    <property type="entry name" value="TWO-COMPONENT RESPONSE REGULATOR ORR33"/>
    <property type="match status" value="1"/>
</dbReference>
<dbReference type="GO" id="GO:0032993">
    <property type="term" value="C:protein-DNA complex"/>
    <property type="evidence" value="ECO:0007669"/>
    <property type="project" value="TreeGrafter"/>
</dbReference>
<dbReference type="PROSITE" id="PS50110">
    <property type="entry name" value="RESPONSE_REGULATORY"/>
    <property type="match status" value="1"/>
</dbReference>
<organism evidence="9 10">
    <name type="scientific">Sphingopyxis flava</name>
    <dbReference type="NCBI Taxonomy" id="1507287"/>
    <lineage>
        <taxon>Bacteria</taxon>
        <taxon>Pseudomonadati</taxon>
        <taxon>Pseudomonadota</taxon>
        <taxon>Alphaproteobacteria</taxon>
        <taxon>Sphingomonadales</taxon>
        <taxon>Sphingomonadaceae</taxon>
        <taxon>Sphingopyxis</taxon>
    </lineage>
</organism>
<evidence type="ECO:0000256" key="3">
    <source>
        <dbReference type="ARBA" id="ARBA00023015"/>
    </source>
</evidence>
<dbReference type="EMBL" id="FUYP01000032">
    <property type="protein sequence ID" value="SKB93534.1"/>
    <property type="molecule type" value="Genomic_DNA"/>
</dbReference>
<dbReference type="InterPro" id="IPR011006">
    <property type="entry name" value="CheY-like_superfamily"/>
</dbReference>
<dbReference type="Proteomes" id="UP000190044">
    <property type="component" value="Unassembled WGS sequence"/>
</dbReference>
<dbReference type="PROSITE" id="PS50043">
    <property type="entry name" value="HTH_LUXR_2"/>
    <property type="match status" value="1"/>
</dbReference>
<dbReference type="GO" id="GO:0000976">
    <property type="term" value="F:transcription cis-regulatory region binding"/>
    <property type="evidence" value="ECO:0007669"/>
    <property type="project" value="TreeGrafter"/>
</dbReference>
<keyword evidence="10" id="KW-1185">Reference proteome</keyword>
<dbReference type="Pfam" id="PF00196">
    <property type="entry name" value="GerE"/>
    <property type="match status" value="1"/>
</dbReference>
<accession>A0A1T5FBL9</accession>
<name>A0A1T5FBL9_9SPHN</name>
<sequence length="349" mass="37890">MNELATTHPLILCVEDEDTLRRDIAEELVEAGYRVIEAADGRDALTQLEAVRPDLILCDICMPDMDGYDLLRATQERPDDYAGIPFLFMSALADGRDVVKGKLRGADDYLTKPIDFDLLLATVQARLRQIRRMKTHPMPAGDKVERQLAVLSGTDISPSSGYEAVLDLISTAIVLIDSHGVPVFLNRAACEMKDSCIELSSALSNCIGVTPAKQGFAAWVATTLQQGDEDNVSTFTMHCHTGDEDFRMVGCRLGSDGEEGPQLALFIAKASKSAMLATGILSEMFGFTVTESLIAVELARGQRPVDIAASLDIAQTTVAFHMRNIFQKTGVNRQAQLVALLLTSPASIL</sequence>
<gene>
    <name evidence="9" type="ORF">SAMN06295937_10324</name>
</gene>
<keyword evidence="5" id="KW-0804">Transcription</keyword>
<dbReference type="OrthoDB" id="5292887at2"/>
<dbReference type="InterPro" id="IPR000792">
    <property type="entry name" value="Tscrpt_reg_LuxR_C"/>
</dbReference>
<proteinExistence type="predicted"/>
<dbReference type="CDD" id="cd06170">
    <property type="entry name" value="LuxR_C_like"/>
    <property type="match status" value="1"/>
</dbReference>
<dbReference type="RefSeq" id="WP_079639886.1">
    <property type="nucleotide sequence ID" value="NZ_FUYP01000032.1"/>
</dbReference>
<keyword evidence="1 6" id="KW-0597">Phosphoprotein</keyword>
<dbReference type="AlphaFoldDB" id="A0A1T5FBL9"/>
<evidence type="ECO:0000259" key="8">
    <source>
        <dbReference type="PROSITE" id="PS50110"/>
    </source>
</evidence>
<evidence type="ECO:0000256" key="2">
    <source>
        <dbReference type="ARBA" id="ARBA00023012"/>
    </source>
</evidence>
<dbReference type="CDD" id="cd17574">
    <property type="entry name" value="REC_OmpR"/>
    <property type="match status" value="1"/>
</dbReference>
<keyword evidence="2" id="KW-0902">Two-component regulatory system</keyword>
<dbReference type="Gene3D" id="3.40.50.2300">
    <property type="match status" value="1"/>
</dbReference>
<evidence type="ECO:0000259" key="7">
    <source>
        <dbReference type="PROSITE" id="PS50043"/>
    </source>
</evidence>
<dbReference type="Gene3D" id="1.10.10.10">
    <property type="entry name" value="Winged helix-like DNA-binding domain superfamily/Winged helix DNA-binding domain"/>
    <property type="match status" value="1"/>
</dbReference>
<dbReference type="SUPFAM" id="SSF52172">
    <property type="entry name" value="CheY-like"/>
    <property type="match status" value="1"/>
</dbReference>
<evidence type="ECO:0000256" key="6">
    <source>
        <dbReference type="PROSITE-ProRule" id="PRU00169"/>
    </source>
</evidence>